<dbReference type="SUPFAM" id="SSF109854">
    <property type="entry name" value="DinB/YfiT-like putative metalloenzymes"/>
    <property type="match status" value="1"/>
</dbReference>
<dbReference type="InterPro" id="IPR034660">
    <property type="entry name" value="DinB/YfiT-like"/>
</dbReference>
<dbReference type="NCBIfam" id="TIGR03083">
    <property type="entry name" value="maleylpyruvate isomerase family mycothiol-dependent enzyme"/>
    <property type="match status" value="1"/>
</dbReference>
<gene>
    <name evidence="2" type="ORF">Asi02nite_77470</name>
</gene>
<accession>A0ABQ4D3W8</accession>
<dbReference type="Gene3D" id="1.20.120.450">
    <property type="entry name" value="dinb family like domain"/>
    <property type="match status" value="1"/>
</dbReference>
<protein>
    <recommendedName>
        <fullName evidence="1">Mycothiol-dependent maleylpyruvate isomerase metal-binding domain-containing protein</fullName>
    </recommendedName>
</protein>
<organism evidence="2 3">
    <name type="scientific">Asanoa siamensis</name>
    <dbReference type="NCBI Taxonomy" id="926357"/>
    <lineage>
        <taxon>Bacteria</taxon>
        <taxon>Bacillati</taxon>
        <taxon>Actinomycetota</taxon>
        <taxon>Actinomycetes</taxon>
        <taxon>Micromonosporales</taxon>
        <taxon>Micromonosporaceae</taxon>
        <taxon>Asanoa</taxon>
    </lineage>
</organism>
<proteinExistence type="predicted"/>
<name>A0ABQ4D3W8_9ACTN</name>
<feature type="domain" description="Mycothiol-dependent maleylpyruvate isomerase metal-binding" evidence="1">
    <location>
        <begin position="2"/>
        <end position="137"/>
    </location>
</feature>
<evidence type="ECO:0000313" key="2">
    <source>
        <dbReference type="EMBL" id="GIF78229.1"/>
    </source>
</evidence>
<dbReference type="Pfam" id="PF11716">
    <property type="entry name" value="MDMPI_N"/>
    <property type="match status" value="1"/>
</dbReference>
<dbReference type="EMBL" id="BONE01000126">
    <property type="protein sequence ID" value="GIF78229.1"/>
    <property type="molecule type" value="Genomic_DNA"/>
</dbReference>
<evidence type="ECO:0000259" key="1">
    <source>
        <dbReference type="Pfam" id="PF11716"/>
    </source>
</evidence>
<evidence type="ECO:0000313" key="3">
    <source>
        <dbReference type="Proteomes" id="UP000604117"/>
    </source>
</evidence>
<dbReference type="InterPro" id="IPR017517">
    <property type="entry name" value="Maleyloyr_isom"/>
</dbReference>
<dbReference type="InterPro" id="IPR024344">
    <property type="entry name" value="MDMPI_metal-binding"/>
</dbReference>
<comment type="caution">
    <text evidence="2">The sequence shown here is derived from an EMBL/GenBank/DDBJ whole genome shotgun (WGS) entry which is preliminary data.</text>
</comment>
<reference evidence="2 3" key="1">
    <citation type="submission" date="2021-01" db="EMBL/GenBank/DDBJ databases">
        <title>Whole genome shotgun sequence of Asanoa siamensis NBRC 107932.</title>
        <authorList>
            <person name="Komaki H."/>
            <person name="Tamura T."/>
        </authorList>
    </citation>
    <scope>NUCLEOTIDE SEQUENCE [LARGE SCALE GENOMIC DNA]</scope>
    <source>
        <strain evidence="2 3">NBRC 107932</strain>
    </source>
</reference>
<dbReference type="Proteomes" id="UP000604117">
    <property type="component" value="Unassembled WGS sequence"/>
</dbReference>
<keyword evidence="3" id="KW-1185">Reference proteome</keyword>
<sequence length="207" mass="21721">MLAGLGPADWARPTPCPPWDVAGLVGHVVTTLARVPVMLDGPAPAVASVDAVDYYRPDARFGPDVDAARISSGRSLAAGAGSGLSAEFDRVWRSVVTRCAAEPADRLVSTRHGDAMLLTDFLVTRVVEVGVHGLDLAAALDREPWLTPEAASTLTDLLLPAASGVLDELGWDRVTFVRAATGRSPLDPAAREVLERSGLRRLALGPA</sequence>